<feature type="transmembrane region" description="Helical" evidence="2">
    <location>
        <begin position="49"/>
        <end position="77"/>
    </location>
</feature>
<comment type="caution">
    <text evidence="3">The sequence shown here is derived from an EMBL/GenBank/DDBJ whole genome shotgun (WGS) entry which is preliminary data.</text>
</comment>
<keyword evidence="2" id="KW-1133">Transmembrane helix</keyword>
<gene>
    <name evidence="3" type="ORF">Airi02_038650</name>
</gene>
<keyword evidence="2" id="KW-0812">Transmembrane</keyword>
<organism evidence="3 4">
    <name type="scientific">Actinoallomurus iriomotensis</name>
    <dbReference type="NCBI Taxonomy" id="478107"/>
    <lineage>
        <taxon>Bacteria</taxon>
        <taxon>Bacillati</taxon>
        <taxon>Actinomycetota</taxon>
        <taxon>Actinomycetes</taxon>
        <taxon>Streptosporangiales</taxon>
        <taxon>Thermomonosporaceae</taxon>
        <taxon>Actinoallomurus</taxon>
    </lineage>
</organism>
<feature type="compositionally biased region" description="Pro residues" evidence="1">
    <location>
        <begin position="117"/>
        <end position="137"/>
    </location>
</feature>
<feature type="transmembrane region" description="Helical" evidence="2">
    <location>
        <begin position="6"/>
        <end position="29"/>
    </location>
</feature>
<sequence>MAGLTMATHHLGLVMRIVGAVVLAGGYALMPRGVAAQDESRGERTGRAIVVTGVIMLVSGGIGTFLALLTGVVGALITLTDEYTHRYGTPVTVTPASTCQVRSRNGAVRGDPDGPSLCPPAPPGTRPSPSAGPPPSSARPRSADGSPGKWIVITVSALCLTPPGWVLAKTSA</sequence>
<dbReference type="Proteomes" id="UP001165074">
    <property type="component" value="Unassembled WGS sequence"/>
</dbReference>
<reference evidence="3" key="1">
    <citation type="submission" date="2023-03" db="EMBL/GenBank/DDBJ databases">
        <title>Actinoallomurus iriomotensis NBRC 103684.</title>
        <authorList>
            <person name="Ichikawa N."/>
            <person name="Sato H."/>
            <person name="Tonouchi N."/>
        </authorList>
    </citation>
    <scope>NUCLEOTIDE SEQUENCE</scope>
    <source>
        <strain evidence="3">NBRC 103684</strain>
    </source>
</reference>
<proteinExistence type="predicted"/>
<evidence type="ECO:0000313" key="3">
    <source>
        <dbReference type="EMBL" id="GLY85936.1"/>
    </source>
</evidence>
<dbReference type="AlphaFoldDB" id="A0A9W6S290"/>
<dbReference type="EMBL" id="BSTK01000005">
    <property type="protein sequence ID" value="GLY85936.1"/>
    <property type="molecule type" value="Genomic_DNA"/>
</dbReference>
<protein>
    <submittedName>
        <fullName evidence="3">Uncharacterized protein</fullName>
    </submittedName>
</protein>
<evidence type="ECO:0000256" key="2">
    <source>
        <dbReference type="SAM" id="Phobius"/>
    </source>
</evidence>
<evidence type="ECO:0000256" key="1">
    <source>
        <dbReference type="SAM" id="MobiDB-lite"/>
    </source>
</evidence>
<keyword evidence="4" id="KW-1185">Reference proteome</keyword>
<dbReference type="RefSeq" id="WP_285573297.1">
    <property type="nucleotide sequence ID" value="NZ_BSTK01000005.1"/>
</dbReference>
<name>A0A9W6S290_9ACTN</name>
<evidence type="ECO:0000313" key="4">
    <source>
        <dbReference type="Proteomes" id="UP001165074"/>
    </source>
</evidence>
<accession>A0A9W6S290</accession>
<keyword evidence="2" id="KW-0472">Membrane</keyword>
<feature type="region of interest" description="Disordered" evidence="1">
    <location>
        <begin position="102"/>
        <end position="146"/>
    </location>
</feature>